<keyword evidence="1" id="KW-0813">Transport</keyword>
<evidence type="ECO:0000259" key="3">
    <source>
        <dbReference type="Pfam" id="PF00005"/>
    </source>
</evidence>
<dbReference type="GO" id="GO:0016887">
    <property type="term" value="F:ATP hydrolysis activity"/>
    <property type="evidence" value="ECO:0007669"/>
    <property type="project" value="InterPro"/>
</dbReference>
<feature type="domain" description="ABC transporter" evidence="3">
    <location>
        <begin position="1"/>
        <end position="88"/>
    </location>
</feature>
<evidence type="ECO:0000256" key="2">
    <source>
        <dbReference type="ARBA" id="ARBA00022967"/>
    </source>
</evidence>
<dbReference type="AlphaFoldDB" id="A0A381QQS3"/>
<evidence type="ECO:0000313" key="4">
    <source>
        <dbReference type="EMBL" id="SUZ81716.1"/>
    </source>
</evidence>
<dbReference type="InterPro" id="IPR003439">
    <property type="entry name" value="ABC_transporter-like_ATP-bd"/>
</dbReference>
<sequence length="178" mass="19841">MVPQNPKLPDEISIPDFVMLGRNPHLGLLQWESKEDFNIARKSMSLTEIDYLSRRKLGEISGGERQRAMLALAITQQSPIMLLDEPTSNLDIYHQIKIMKLIKKIHTLKSGFGVTILAIHDLNIAAQFSDRILLFSNGSIAADGMPKEVLTKNNIDSIYGSEVTIITHPEHGTPVILS</sequence>
<dbReference type="Pfam" id="PF00005">
    <property type="entry name" value="ABC_tran"/>
    <property type="match status" value="1"/>
</dbReference>
<accession>A0A381QQS3</accession>
<protein>
    <recommendedName>
        <fullName evidence="3">ABC transporter domain-containing protein</fullName>
    </recommendedName>
</protein>
<gene>
    <name evidence="4" type="ORF">METZ01_LOCUS34570</name>
</gene>
<keyword evidence="2" id="KW-1278">Translocase</keyword>
<proteinExistence type="predicted"/>
<reference evidence="4" key="1">
    <citation type="submission" date="2018-05" db="EMBL/GenBank/DDBJ databases">
        <authorList>
            <person name="Lanie J.A."/>
            <person name="Ng W.-L."/>
            <person name="Kazmierczak K.M."/>
            <person name="Andrzejewski T.M."/>
            <person name="Davidsen T.M."/>
            <person name="Wayne K.J."/>
            <person name="Tettelin H."/>
            <person name="Glass J.I."/>
            <person name="Rusch D."/>
            <person name="Podicherti R."/>
            <person name="Tsui H.-C.T."/>
            <person name="Winkler M.E."/>
        </authorList>
    </citation>
    <scope>NUCLEOTIDE SEQUENCE</scope>
</reference>
<dbReference type="GO" id="GO:0005524">
    <property type="term" value="F:ATP binding"/>
    <property type="evidence" value="ECO:0007669"/>
    <property type="project" value="InterPro"/>
</dbReference>
<evidence type="ECO:0000256" key="1">
    <source>
        <dbReference type="ARBA" id="ARBA00022448"/>
    </source>
</evidence>
<organism evidence="4">
    <name type="scientific">marine metagenome</name>
    <dbReference type="NCBI Taxonomy" id="408172"/>
    <lineage>
        <taxon>unclassified sequences</taxon>
        <taxon>metagenomes</taxon>
        <taxon>ecological metagenomes</taxon>
    </lineage>
</organism>
<name>A0A381QQS3_9ZZZZ</name>
<dbReference type="PANTHER" id="PTHR42794:SF1">
    <property type="entry name" value="HEMIN IMPORT ATP-BINDING PROTEIN HMUV"/>
    <property type="match status" value="1"/>
</dbReference>
<dbReference type="PANTHER" id="PTHR42794">
    <property type="entry name" value="HEMIN IMPORT ATP-BINDING PROTEIN HMUV"/>
    <property type="match status" value="1"/>
</dbReference>
<dbReference type="InterPro" id="IPR027417">
    <property type="entry name" value="P-loop_NTPase"/>
</dbReference>
<dbReference type="SUPFAM" id="SSF52540">
    <property type="entry name" value="P-loop containing nucleoside triphosphate hydrolases"/>
    <property type="match status" value="1"/>
</dbReference>
<dbReference type="EMBL" id="UINC01001479">
    <property type="protein sequence ID" value="SUZ81716.1"/>
    <property type="molecule type" value="Genomic_DNA"/>
</dbReference>
<dbReference type="Gene3D" id="3.40.50.300">
    <property type="entry name" value="P-loop containing nucleotide triphosphate hydrolases"/>
    <property type="match status" value="1"/>
</dbReference>